<dbReference type="GO" id="GO:0005524">
    <property type="term" value="F:ATP binding"/>
    <property type="evidence" value="ECO:0007669"/>
    <property type="project" value="InterPro"/>
</dbReference>
<dbReference type="Gene3D" id="3.40.50.300">
    <property type="entry name" value="P-loop containing nucleotide triphosphate hydrolases"/>
    <property type="match status" value="1"/>
</dbReference>
<dbReference type="Pfam" id="PF05834">
    <property type="entry name" value="Lycopene_cycl"/>
    <property type="match status" value="1"/>
</dbReference>
<name>A0A7J7N6Y1_9MAGN</name>
<dbReference type="InterPro" id="IPR003439">
    <property type="entry name" value="ABC_transporter-like_ATP-bd"/>
</dbReference>
<reference evidence="2 3" key="1">
    <citation type="journal article" date="2020" name="IScience">
        <title>Genome Sequencing of the Endangered Kingdonia uniflora (Circaeasteraceae, Ranunculales) Reveals Potential Mechanisms of Evolutionary Specialization.</title>
        <authorList>
            <person name="Sun Y."/>
            <person name="Deng T."/>
            <person name="Zhang A."/>
            <person name="Moore M.J."/>
            <person name="Landis J.B."/>
            <person name="Lin N."/>
            <person name="Zhang H."/>
            <person name="Zhang X."/>
            <person name="Huang J."/>
            <person name="Zhang X."/>
            <person name="Sun H."/>
            <person name="Wang H."/>
        </authorList>
    </citation>
    <scope>NUCLEOTIDE SEQUENCE [LARGE SCALE GENOMIC DNA]</scope>
    <source>
        <strain evidence="2">TB1705</strain>
        <tissue evidence="2">Leaf</tissue>
    </source>
</reference>
<feature type="domain" description="ABC transporter" evidence="1">
    <location>
        <begin position="16"/>
        <end position="54"/>
    </location>
</feature>
<dbReference type="GO" id="GO:0090374">
    <property type="term" value="P:oligopeptide export from mitochondrion"/>
    <property type="evidence" value="ECO:0007669"/>
    <property type="project" value="TreeGrafter"/>
</dbReference>
<dbReference type="OrthoDB" id="6500128at2759"/>
<keyword evidence="3" id="KW-1185">Reference proteome</keyword>
<gene>
    <name evidence="2" type="ORF">GIB67_021046</name>
</gene>
<dbReference type="SUPFAM" id="SSF52540">
    <property type="entry name" value="P-loop containing nucleoside triphosphate hydrolases"/>
    <property type="match status" value="1"/>
</dbReference>
<evidence type="ECO:0000313" key="2">
    <source>
        <dbReference type="EMBL" id="KAF6162897.1"/>
    </source>
</evidence>
<evidence type="ECO:0000313" key="3">
    <source>
        <dbReference type="Proteomes" id="UP000541444"/>
    </source>
</evidence>
<comment type="caution">
    <text evidence="2">The sequence shown here is derived from an EMBL/GenBank/DDBJ whole genome shotgun (WGS) entry which is preliminary data.</text>
</comment>
<accession>A0A7J7N6Y1</accession>
<dbReference type="PANTHER" id="PTHR43394">
    <property type="entry name" value="ATP-DEPENDENT PERMEASE MDL1, MITOCHONDRIAL"/>
    <property type="match status" value="1"/>
</dbReference>
<dbReference type="InterPro" id="IPR039421">
    <property type="entry name" value="Type_1_exporter"/>
</dbReference>
<dbReference type="AlphaFoldDB" id="A0A7J7N6Y1"/>
<dbReference type="Pfam" id="PF00005">
    <property type="entry name" value="ABC_tran"/>
    <property type="match status" value="1"/>
</dbReference>
<protein>
    <recommendedName>
        <fullName evidence="1">ABC transporter domain-containing protein</fullName>
    </recommendedName>
</protein>
<organism evidence="2 3">
    <name type="scientific">Kingdonia uniflora</name>
    <dbReference type="NCBI Taxonomy" id="39325"/>
    <lineage>
        <taxon>Eukaryota</taxon>
        <taxon>Viridiplantae</taxon>
        <taxon>Streptophyta</taxon>
        <taxon>Embryophyta</taxon>
        <taxon>Tracheophyta</taxon>
        <taxon>Spermatophyta</taxon>
        <taxon>Magnoliopsida</taxon>
        <taxon>Ranunculales</taxon>
        <taxon>Circaeasteraceae</taxon>
        <taxon>Kingdonia</taxon>
    </lineage>
</organism>
<dbReference type="EMBL" id="JACGCM010001009">
    <property type="protein sequence ID" value="KAF6162897.1"/>
    <property type="molecule type" value="Genomic_DNA"/>
</dbReference>
<dbReference type="GO" id="GO:0015421">
    <property type="term" value="F:ABC-type oligopeptide transporter activity"/>
    <property type="evidence" value="ECO:0007669"/>
    <property type="project" value="TreeGrafter"/>
</dbReference>
<sequence>MANAHEFISKFPKKYPTFVGECGLRLSGGQKQRIEIARARLMSPRILLLDEATSTLDTEGEYLDQDAMDSLIKRRTVLVIAHRLSTVKSVDTVVVISEGQIVKSGSHEELLYQDDIYTALIKSNYCGELTSIPNLDTRGVVYIPVGGSLQNSEQKNLIFGAAASMVHPITCYSVVRSLTKASKYATTIAKILEQDKYFKRVGTREKIAENISMKGKECPCELLSFTGKIVASRRVIGDLNPTMYNGIIDDVTYIQTTNMTHDLF</sequence>
<dbReference type="PANTHER" id="PTHR43394:SF1">
    <property type="entry name" value="ATP-BINDING CASSETTE SUB-FAMILY B MEMBER 10, MITOCHONDRIAL"/>
    <property type="match status" value="1"/>
</dbReference>
<dbReference type="GO" id="GO:0016887">
    <property type="term" value="F:ATP hydrolysis activity"/>
    <property type="evidence" value="ECO:0007669"/>
    <property type="project" value="InterPro"/>
</dbReference>
<dbReference type="Proteomes" id="UP000541444">
    <property type="component" value="Unassembled WGS sequence"/>
</dbReference>
<proteinExistence type="predicted"/>
<dbReference type="InterPro" id="IPR027417">
    <property type="entry name" value="P-loop_NTPase"/>
</dbReference>
<evidence type="ECO:0000259" key="1">
    <source>
        <dbReference type="Pfam" id="PF00005"/>
    </source>
</evidence>
<dbReference type="GO" id="GO:0005743">
    <property type="term" value="C:mitochondrial inner membrane"/>
    <property type="evidence" value="ECO:0007669"/>
    <property type="project" value="TreeGrafter"/>
</dbReference>